<accession>A0A844XNS0</accession>
<dbReference type="Gene3D" id="1.10.238.160">
    <property type="match status" value="1"/>
</dbReference>
<dbReference type="PANTHER" id="PTHR36154">
    <property type="entry name" value="DNA-BINDING TRANSCRIPTIONAL ACTIVATOR ALPA"/>
    <property type="match status" value="1"/>
</dbReference>
<dbReference type="InterPro" id="IPR009061">
    <property type="entry name" value="DNA-bd_dom_put_sf"/>
</dbReference>
<comment type="caution">
    <text evidence="1">The sequence shown here is derived from an EMBL/GenBank/DDBJ whole genome shotgun (WGS) entry which is preliminary data.</text>
</comment>
<dbReference type="AlphaFoldDB" id="A0A844XNS0"/>
<name>A0A844XNS0_9SPHN</name>
<gene>
    <name evidence="1" type="ORF">GRI69_01180</name>
</gene>
<evidence type="ECO:0000313" key="1">
    <source>
        <dbReference type="EMBL" id="MXO46873.1"/>
    </source>
</evidence>
<dbReference type="PANTHER" id="PTHR36154:SF1">
    <property type="entry name" value="DNA-BINDING TRANSCRIPTIONAL ACTIVATOR ALPA"/>
    <property type="match status" value="1"/>
</dbReference>
<dbReference type="OrthoDB" id="1525365at2"/>
<evidence type="ECO:0000313" key="2">
    <source>
        <dbReference type="Proteomes" id="UP000448199"/>
    </source>
</evidence>
<protein>
    <submittedName>
        <fullName evidence="1">AlpA family phage regulatory protein</fullName>
    </submittedName>
</protein>
<proteinExistence type="predicted"/>
<dbReference type="Proteomes" id="UP000448199">
    <property type="component" value="Unassembled WGS sequence"/>
</dbReference>
<dbReference type="Pfam" id="PF05930">
    <property type="entry name" value="Phage_AlpA"/>
    <property type="match status" value="1"/>
</dbReference>
<organism evidence="1 2">
    <name type="scientific">Qipengyuania vulgaris</name>
    <dbReference type="NCBI Taxonomy" id="291985"/>
    <lineage>
        <taxon>Bacteria</taxon>
        <taxon>Pseudomonadati</taxon>
        <taxon>Pseudomonadota</taxon>
        <taxon>Alphaproteobacteria</taxon>
        <taxon>Sphingomonadales</taxon>
        <taxon>Erythrobacteraceae</taxon>
        <taxon>Qipengyuania</taxon>
    </lineage>
</organism>
<dbReference type="RefSeq" id="WP_160726494.1">
    <property type="nucleotide sequence ID" value="NZ_WTYC01000001.1"/>
</dbReference>
<dbReference type="InterPro" id="IPR010260">
    <property type="entry name" value="AlpA"/>
</dbReference>
<dbReference type="SUPFAM" id="SSF46955">
    <property type="entry name" value="Putative DNA-binding domain"/>
    <property type="match status" value="1"/>
</dbReference>
<dbReference type="InterPro" id="IPR052931">
    <property type="entry name" value="Prophage_regulatory_activator"/>
</dbReference>
<dbReference type="EMBL" id="WTYC01000001">
    <property type="protein sequence ID" value="MXO46873.1"/>
    <property type="molecule type" value="Genomic_DNA"/>
</dbReference>
<keyword evidence="2" id="KW-1185">Reference proteome</keyword>
<reference evidence="1 2" key="1">
    <citation type="submission" date="2019-12" db="EMBL/GenBank/DDBJ databases">
        <title>Genomic-based taxomic classification of the family Erythrobacteraceae.</title>
        <authorList>
            <person name="Xu L."/>
        </authorList>
    </citation>
    <scope>NUCLEOTIDE SEQUENCE [LARGE SCALE GENOMIC DNA]</scope>
    <source>
        <strain evidence="1 2">DSM 17792</strain>
    </source>
</reference>
<sequence>MLQTVDQVAEKLTISRATVWRYVRSDPQFPAPIKLSPGCARWRADEVDHWLATRERANAG</sequence>